<dbReference type="GO" id="GO:0000978">
    <property type="term" value="F:RNA polymerase II cis-regulatory region sequence-specific DNA binding"/>
    <property type="evidence" value="ECO:0007669"/>
    <property type="project" value="TreeGrafter"/>
</dbReference>
<proteinExistence type="predicted"/>
<dbReference type="AlphaFoldDB" id="A0A9P8FUZ5"/>
<feature type="region of interest" description="Disordered" evidence="1">
    <location>
        <begin position="96"/>
        <end position="224"/>
    </location>
</feature>
<evidence type="ECO:0000259" key="3">
    <source>
        <dbReference type="PROSITE" id="PS51294"/>
    </source>
</evidence>
<feature type="non-terminal residue" evidence="4">
    <location>
        <position position="1"/>
    </location>
</feature>
<dbReference type="PROSITE" id="PS50090">
    <property type="entry name" value="MYB_LIKE"/>
    <property type="match status" value="1"/>
</dbReference>
<dbReference type="PANTHER" id="PTHR45614:SF238">
    <property type="entry name" value="MYB-LIKE TRANSCRIPTION FACTOR (EUROFUNG)"/>
    <property type="match status" value="1"/>
</dbReference>
<reference evidence="4" key="2">
    <citation type="submission" date="2021-08" db="EMBL/GenBank/DDBJ databases">
        <authorList>
            <person name="Gostincar C."/>
            <person name="Sun X."/>
            <person name="Song Z."/>
            <person name="Gunde-Cimerman N."/>
        </authorList>
    </citation>
    <scope>NUCLEOTIDE SEQUENCE</scope>
    <source>
        <strain evidence="4">EXF-9298</strain>
    </source>
</reference>
<name>A0A9P8FUZ5_AURME</name>
<dbReference type="GO" id="GO:0000278">
    <property type="term" value="P:mitotic cell cycle"/>
    <property type="evidence" value="ECO:0007669"/>
    <property type="project" value="TreeGrafter"/>
</dbReference>
<sequence>MTQIHPLHPSSCTYLDFVPSPHDQFNMSVAPVRPYITIYTSKTDMYTFLPLHSNLSQNQQKRGLQHIGSLPLSASPQQLSLTAGLLPPSSYATNPYHTSPYTTSTSPFGYHPPPHLQHHQQHSPFQQQPLAPPPQPQQIPQSPLNPRKRRASELDHHSLSGSSLGGYGLDQHGIFGNPDRHNSDQNNYVLSGPSTGGTGPGEQGIPRHDTPPARPKKGRTNTPWTPAEEQRLKVMRDAGNSWSEIAKTFPTRTEGSVKKHWYKDMHYAEFAEDESAALLAAIKEYEQSKWKVIGQKVGKPAKACEQYAKEHFGTKS</sequence>
<dbReference type="CDD" id="cd00167">
    <property type="entry name" value="SANT"/>
    <property type="match status" value="2"/>
</dbReference>
<dbReference type="Gene3D" id="1.10.10.60">
    <property type="entry name" value="Homeodomain-like"/>
    <property type="match status" value="1"/>
</dbReference>
<comment type="caution">
    <text evidence="4">The sequence shown here is derived from an EMBL/GenBank/DDBJ whole genome shotgun (WGS) entry which is preliminary data.</text>
</comment>
<dbReference type="GO" id="GO:0045944">
    <property type="term" value="P:positive regulation of transcription by RNA polymerase II"/>
    <property type="evidence" value="ECO:0007669"/>
    <property type="project" value="TreeGrafter"/>
</dbReference>
<dbReference type="EMBL" id="JAHFXS010000777">
    <property type="protein sequence ID" value="KAG9981973.1"/>
    <property type="molecule type" value="Genomic_DNA"/>
</dbReference>
<accession>A0A9P8FUZ5</accession>
<dbReference type="InterPro" id="IPR017930">
    <property type="entry name" value="Myb_dom"/>
</dbReference>
<dbReference type="Pfam" id="PF00249">
    <property type="entry name" value="Myb_DNA-binding"/>
    <property type="match status" value="1"/>
</dbReference>
<gene>
    <name evidence="4" type="ORF">KCU98_g7101</name>
</gene>
<dbReference type="GO" id="GO:0000981">
    <property type="term" value="F:DNA-binding transcription factor activity, RNA polymerase II-specific"/>
    <property type="evidence" value="ECO:0007669"/>
    <property type="project" value="TreeGrafter"/>
</dbReference>
<dbReference type="GO" id="GO:0005634">
    <property type="term" value="C:nucleus"/>
    <property type="evidence" value="ECO:0007669"/>
    <property type="project" value="TreeGrafter"/>
</dbReference>
<feature type="compositionally biased region" description="Low complexity" evidence="1">
    <location>
        <begin position="96"/>
        <end position="107"/>
    </location>
</feature>
<dbReference type="PANTHER" id="PTHR45614">
    <property type="entry name" value="MYB PROTEIN-RELATED"/>
    <property type="match status" value="1"/>
</dbReference>
<dbReference type="SMART" id="SM00717">
    <property type="entry name" value="SANT"/>
    <property type="match status" value="2"/>
</dbReference>
<dbReference type="Proteomes" id="UP000729357">
    <property type="component" value="Unassembled WGS sequence"/>
</dbReference>
<protein>
    <submittedName>
        <fullName evidence="4">Uncharacterized protein</fullName>
    </submittedName>
</protein>
<evidence type="ECO:0000313" key="4">
    <source>
        <dbReference type="EMBL" id="KAG9981973.1"/>
    </source>
</evidence>
<organism evidence="4 5">
    <name type="scientific">Aureobasidium melanogenum</name>
    <name type="common">Aureobasidium pullulans var. melanogenum</name>
    <dbReference type="NCBI Taxonomy" id="46634"/>
    <lineage>
        <taxon>Eukaryota</taxon>
        <taxon>Fungi</taxon>
        <taxon>Dikarya</taxon>
        <taxon>Ascomycota</taxon>
        <taxon>Pezizomycotina</taxon>
        <taxon>Dothideomycetes</taxon>
        <taxon>Dothideomycetidae</taxon>
        <taxon>Dothideales</taxon>
        <taxon>Saccotheciaceae</taxon>
        <taxon>Aureobasidium</taxon>
    </lineage>
</organism>
<dbReference type="SUPFAM" id="SSF46689">
    <property type="entry name" value="Homeodomain-like"/>
    <property type="match status" value="1"/>
</dbReference>
<evidence type="ECO:0000313" key="5">
    <source>
        <dbReference type="Proteomes" id="UP000729357"/>
    </source>
</evidence>
<feature type="domain" description="HTH myb-type" evidence="3">
    <location>
        <begin position="216"/>
        <end position="269"/>
    </location>
</feature>
<keyword evidence="5" id="KW-1185">Reference proteome</keyword>
<dbReference type="PROSITE" id="PS51294">
    <property type="entry name" value="HTH_MYB"/>
    <property type="match status" value="1"/>
</dbReference>
<evidence type="ECO:0000259" key="2">
    <source>
        <dbReference type="PROSITE" id="PS50090"/>
    </source>
</evidence>
<dbReference type="InterPro" id="IPR050560">
    <property type="entry name" value="MYB_TF"/>
</dbReference>
<dbReference type="InterPro" id="IPR009057">
    <property type="entry name" value="Homeodomain-like_sf"/>
</dbReference>
<reference evidence="4" key="1">
    <citation type="journal article" date="2021" name="J Fungi (Basel)">
        <title>Virulence traits and population genomics of the black yeast Aureobasidium melanogenum.</title>
        <authorList>
            <person name="Cernosa A."/>
            <person name="Sun X."/>
            <person name="Gostincar C."/>
            <person name="Fang C."/>
            <person name="Gunde-Cimerman N."/>
            <person name="Song Z."/>
        </authorList>
    </citation>
    <scope>NUCLEOTIDE SEQUENCE</scope>
    <source>
        <strain evidence="4">EXF-9298</strain>
    </source>
</reference>
<evidence type="ECO:0000256" key="1">
    <source>
        <dbReference type="SAM" id="MobiDB-lite"/>
    </source>
</evidence>
<dbReference type="InterPro" id="IPR001005">
    <property type="entry name" value="SANT/Myb"/>
</dbReference>
<feature type="domain" description="Myb-like" evidence="2">
    <location>
        <begin position="216"/>
        <end position="265"/>
    </location>
</feature>